<evidence type="ECO:0000259" key="4">
    <source>
        <dbReference type="Pfam" id="PF06428"/>
    </source>
</evidence>
<dbReference type="GO" id="GO:0005085">
    <property type="term" value="F:guanyl-nucleotide exchange factor activity"/>
    <property type="evidence" value="ECO:0007669"/>
    <property type="project" value="InterPro"/>
</dbReference>
<feature type="coiled-coil region" evidence="3">
    <location>
        <begin position="54"/>
        <end position="145"/>
    </location>
</feature>
<evidence type="ECO:0000256" key="2">
    <source>
        <dbReference type="ARBA" id="ARBA00025794"/>
    </source>
</evidence>
<comment type="similarity">
    <text evidence="2">Belongs to the SEC2 family.</text>
</comment>
<keyword evidence="1 3" id="KW-0175">Coiled coil</keyword>
<dbReference type="PANTHER" id="PTHR14430">
    <property type="entry name" value="RABIN3-RELATED"/>
    <property type="match status" value="1"/>
</dbReference>
<dbReference type="InterPro" id="IPR040351">
    <property type="entry name" value="RAB3IL/RAB3IP/Sec2"/>
</dbReference>
<dbReference type="AlphaFoldDB" id="A0A814F297"/>
<feature type="domain" description="GDP/GTP exchange factor Sec2 N-terminal" evidence="4">
    <location>
        <begin position="52"/>
        <end position="146"/>
    </location>
</feature>
<evidence type="ECO:0000313" key="6">
    <source>
        <dbReference type="Proteomes" id="UP000663828"/>
    </source>
</evidence>
<dbReference type="InterPro" id="IPR009449">
    <property type="entry name" value="Sec2_N"/>
</dbReference>
<organism evidence="5 6">
    <name type="scientific">Adineta ricciae</name>
    <name type="common">Rotifer</name>
    <dbReference type="NCBI Taxonomy" id="249248"/>
    <lineage>
        <taxon>Eukaryota</taxon>
        <taxon>Metazoa</taxon>
        <taxon>Spiralia</taxon>
        <taxon>Gnathifera</taxon>
        <taxon>Rotifera</taxon>
        <taxon>Eurotatoria</taxon>
        <taxon>Bdelloidea</taxon>
        <taxon>Adinetida</taxon>
        <taxon>Adinetidae</taxon>
        <taxon>Adineta</taxon>
    </lineage>
</organism>
<comment type="caution">
    <text evidence="5">The sequence shown here is derived from an EMBL/GenBank/DDBJ whole genome shotgun (WGS) entry which is preliminary data.</text>
</comment>
<dbReference type="GO" id="GO:0070319">
    <property type="term" value="C:Golgi to plasma membrane transport vesicle"/>
    <property type="evidence" value="ECO:0007669"/>
    <property type="project" value="TreeGrafter"/>
</dbReference>
<sequence length="367" mass="41738">MMEQTLSNTNTNLAIDSIIDHRSDVSDANSVDSAFSIDHSGVTSPEPIEHSSSTATLLNELQKAKEDLKNKDEEIQRAYEMRQNTDREIEDLTASLFESAHSMVEQAKHAQANTEQKLRTANQTIEALVVENTQLKKTVSELKEIINNCRSSSSFTTRPIPTTSVLSSIEQQQASQSSIRQIVREKLHKRSSSDLQQSFSSMDISLRTDNNVDDWPMVDNVLLREFARWEENPSIGQDLSAFMHRVYSEDISPCLTFPNSDLSSRILTAIEQNDVTMETCHMRTIDENMKICSLTGDLCQCNYRVRLGENGEWYPISRLSRNRIAAVCDFFTFIRHVQSGLVKSDTRSRYNKIIELRKQMAFARLGL</sequence>
<reference evidence="5" key="1">
    <citation type="submission" date="2021-02" db="EMBL/GenBank/DDBJ databases">
        <authorList>
            <person name="Nowell W R."/>
        </authorList>
    </citation>
    <scope>NUCLEOTIDE SEQUENCE</scope>
</reference>
<dbReference type="EMBL" id="CAJNOR010000669">
    <property type="protein sequence ID" value="CAF0977151.1"/>
    <property type="molecule type" value="Genomic_DNA"/>
</dbReference>
<dbReference type="GO" id="GO:0006887">
    <property type="term" value="P:exocytosis"/>
    <property type="evidence" value="ECO:0007669"/>
    <property type="project" value="TreeGrafter"/>
</dbReference>
<protein>
    <recommendedName>
        <fullName evidence="4">GDP/GTP exchange factor Sec2 N-terminal domain-containing protein</fullName>
    </recommendedName>
</protein>
<dbReference type="PANTHER" id="PTHR14430:SF0">
    <property type="entry name" value="SEC2P DOMAIN-CONTAINING PROTEIN"/>
    <property type="match status" value="1"/>
</dbReference>
<proteinExistence type="inferred from homology"/>
<dbReference type="Pfam" id="PF06428">
    <property type="entry name" value="Sec2p"/>
    <property type="match status" value="1"/>
</dbReference>
<dbReference type="CDD" id="cd21044">
    <property type="entry name" value="Rab11BD_RAB3IP_like"/>
    <property type="match status" value="1"/>
</dbReference>
<dbReference type="SUPFAM" id="SSF144284">
    <property type="entry name" value="Sec2 N-terminal region"/>
    <property type="match status" value="1"/>
</dbReference>
<evidence type="ECO:0000256" key="1">
    <source>
        <dbReference type="ARBA" id="ARBA00023054"/>
    </source>
</evidence>
<evidence type="ECO:0000256" key="3">
    <source>
        <dbReference type="SAM" id="Coils"/>
    </source>
</evidence>
<dbReference type="Proteomes" id="UP000663828">
    <property type="component" value="Unassembled WGS sequence"/>
</dbReference>
<gene>
    <name evidence="5" type="ORF">XAT740_LOCUS11984</name>
</gene>
<dbReference type="Pfam" id="PF25555">
    <property type="entry name" value="RAB3A-like_C"/>
    <property type="match status" value="1"/>
</dbReference>
<accession>A0A814F297</accession>
<keyword evidence="6" id="KW-1185">Reference proteome</keyword>
<dbReference type="Gene3D" id="1.20.5.4880">
    <property type="match status" value="1"/>
</dbReference>
<name>A0A814F297_ADIRI</name>
<evidence type="ECO:0000313" key="5">
    <source>
        <dbReference type="EMBL" id="CAF0977151.1"/>
    </source>
</evidence>